<feature type="region of interest" description="Disordered" evidence="1">
    <location>
        <begin position="552"/>
        <end position="572"/>
    </location>
</feature>
<name>A0A9N9G1Q5_9GLOM</name>
<dbReference type="EMBL" id="CAJVPQ010001989">
    <property type="protein sequence ID" value="CAG8578543.1"/>
    <property type="molecule type" value="Genomic_DNA"/>
</dbReference>
<dbReference type="Proteomes" id="UP000789570">
    <property type="component" value="Unassembled WGS sequence"/>
</dbReference>
<accession>A0A9N9G1Q5</accession>
<evidence type="ECO:0000256" key="1">
    <source>
        <dbReference type="SAM" id="MobiDB-lite"/>
    </source>
</evidence>
<reference evidence="2" key="1">
    <citation type="submission" date="2021-06" db="EMBL/GenBank/DDBJ databases">
        <authorList>
            <person name="Kallberg Y."/>
            <person name="Tangrot J."/>
            <person name="Rosling A."/>
        </authorList>
    </citation>
    <scope>NUCLEOTIDE SEQUENCE</scope>
    <source>
        <strain evidence="2">UK204</strain>
    </source>
</reference>
<feature type="region of interest" description="Disordered" evidence="1">
    <location>
        <begin position="213"/>
        <end position="234"/>
    </location>
</feature>
<dbReference type="OrthoDB" id="2397787at2759"/>
<evidence type="ECO:0000313" key="3">
    <source>
        <dbReference type="Proteomes" id="UP000789570"/>
    </source>
</evidence>
<gene>
    <name evidence="2" type="ORF">FCALED_LOCUS7472</name>
</gene>
<proteinExistence type="predicted"/>
<evidence type="ECO:0000313" key="2">
    <source>
        <dbReference type="EMBL" id="CAG8578543.1"/>
    </source>
</evidence>
<dbReference type="AlphaFoldDB" id="A0A9N9G1Q5"/>
<protein>
    <submittedName>
        <fullName evidence="2">5283_t:CDS:1</fullName>
    </submittedName>
</protein>
<organism evidence="2 3">
    <name type="scientific">Funneliformis caledonium</name>
    <dbReference type="NCBI Taxonomy" id="1117310"/>
    <lineage>
        <taxon>Eukaryota</taxon>
        <taxon>Fungi</taxon>
        <taxon>Fungi incertae sedis</taxon>
        <taxon>Mucoromycota</taxon>
        <taxon>Glomeromycotina</taxon>
        <taxon>Glomeromycetes</taxon>
        <taxon>Glomerales</taxon>
        <taxon>Glomeraceae</taxon>
        <taxon>Funneliformis</taxon>
    </lineage>
</organism>
<feature type="compositionally biased region" description="Basic and acidic residues" evidence="1">
    <location>
        <begin position="213"/>
        <end position="225"/>
    </location>
</feature>
<sequence length="572" mass="65755">MTTSNEQLSCEMYPALVAYLKSRDPKDWSYMEFLRLNRPTIVDVPPFSDDWTGNHGAWSRRYLWAVSEINPELKGSEKEKVISFSGKGALHTVSTGCRVYGVYRTQVLVVEASDTVSTGSGVYGDFRVNAAHSNPTLHQFWREVISDRKQLGLRSILDTESLELLGEASKFQSQKARMNYRYQTRMLAHSSDKRPYESTVYEDEPTDLGYEKAKKTKTLESHGTAEDSDGDMASTEEIQDLSLDEMNIRGLLLAILDEYKQEEEKSGKTYMSSTYLNNIIDLINADMQKTIERALDEKQRLWFETSLKKQVWKPSEEVKQYFSQFTEDTCNRINIPTLVRKSFISGRFDPYYHEGHDIVQQVFTHCSIRLEAPTRRESKCPDLERTYAIDTVVYVLNRLFRMHQDVLDGGWIELTTSDTKQHKVDGVFKAIKTNNNQAIIIVEFSRGRRASSTKKGEDHVKLSRNSMRILNKLLESVPRDIARVYLVQTSNGYIDVKYLICPLPSIYLLQRFAYIKIPMSFDDFELFSEAMTDLISWQKDVLFTIKAVNRSDSESCPASPCPGDRSELQPLI</sequence>
<keyword evidence="3" id="KW-1185">Reference proteome</keyword>
<comment type="caution">
    <text evidence="2">The sequence shown here is derived from an EMBL/GenBank/DDBJ whole genome shotgun (WGS) entry which is preliminary data.</text>
</comment>